<reference evidence="10 11" key="1">
    <citation type="submission" date="2020-08" db="EMBL/GenBank/DDBJ databases">
        <title>Genomic Encyclopedia of Type Strains, Phase IV (KMG-IV): sequencing the most valuable type-strain genomes for metagenomic binning, comparative biology and taxonomic classification.</title>
        <authorList>
            <person name="Goeker M."/>
        </authorList>
    </citation>
    <scope>NUCLEOTIDE SEQUENCE [LARGE SCALE GENOMIC DNA]</scope>
    <source>
        <strain evidence="10 11">DSM 12141</strain>
    </source>
</reference>
<dbReference type="Pfam" id="PF02470">
    <property type="entry name" value="MlaD"/>
    <property type="match status" value="3"/>
</dbReference>
<feature type="compositionally biased region" description="Low complexity" evidence="7">
    <location>
        <begin position="16"/>
        <end position="25"/>
    </location>
</feature>
<evidence type="ECO:0000256" key="5">
    <source>
        <dbReference type="ARBA" id="ARBA00022989"/>
    </source>
</evidence>
<sequence>MDTEDPPPRPEHDPAGAEGAYPAGATRPSGDAAAPVIRPGRSLRWSWVWLVPLLALAVGLSLLASVWVRNGPVITISFLSAAGVEAGQTKLRYRDVVVGEVSDVRVAEDRQHVLVDVQLRREGSEYITQKDSKFWIVRPQVSLAGVSGLDTLLSGVYIDVDAPVARSEDGSVREFEGLANPPEVLSGQVGTRYVLRADSLGSLRVGSRIHYRRIEVGRVVSYDMAPDGRSVGLHVFVEAPYDRYVTPDTRFWNDSGVDLTVSTDGVQMRTSGLAAILDGGIAFAQADESSSYDGPADSTPAAAGAEYRLFGSRDQALADPDGDPVSVELRFDQSVRGLRVGADIDFRGMSIGKVVDIDLEFDRARRRFFSRVRGLLYPVRFGSAYRQLHDGVAGGLQGEALLEPLIERGLRAQLRTASLLTGQQYVALDFFPGEAHAEPKIPGDLSSRSGFLVPTVQGDFDRLQGQLGNIVTKLDKVPIDAIGRDLSASLEALNRLLRRLDTQVAPQATRALNSASNSLDRIGAVLAPDAPLLGGLRDTLSELDRAARALRLLSDALQARPDALIRGRAPDELR</sequence>
<gene>
    <name evidence="10" type="ORF">HNR28_000346</name>
</gene>
<keyword evidence="5 8" id="KW-1133">Transmembrane helix</keyword>
<feature type="domain" description="Mce/MlaD" evidence="9">
    <location>
        <begin position="324"/>
        <end position="430"/>
    </location>
</feature>
<dbReference type="PANTHER" id="PTHR30462">
    <property type="entry name" value="INTERMEMBRANE TRANSPORT PROTEIN PQIB-RELATED"/>
    <property type="match status" value="1"/>
</dbReference>
<feature type="transmembrane region" description="Helical" evidence="8">
    <location>
        <begin position="47"/>
        <end position="68"/>
    </location>
</feature>
<accession>A0A7W9WM22</accession>
<dbReference type="GO" id="GO:0005886">
    <property type="term" value="C:plasma membrane"/>
    <property type="evidence" value="ECO:0007669"/>
    <property type="project" value="UniProtKB-SubCell"/>
</dbReference>
<evidence type="ECO:0000256" key="6">
    <source>
        <dbReference type="ARBA" id="ARBA00023136"/>
    </source>
</evidence>
<keyword evidence="6 8" id="KW-0472">Membrane</keyword>
<keyword evidence="3" id="KW-0997">Cell inner membrane</keyword>
<dbReference type="InterPro" id="IPR003399">
    <property type="entry name" value="Mce/MlaD"/>
</dbReference>
<evidence type="ECO:0000256" key="2">
    <source>
        <dbReference type="ARBA" id="ARBA00022475"/>
    </source>
</evidence>
<dbReference type="Proteomes" id="UP000541136">
    <property type="component" value="Unassembled WGS sequence"/>
</dbReference>
<dbReference type="EMBL" id="JACHIB010000002">
    <property type="protein sequence ID" value="MBB6082326.1"/>
    <property type="molecule type" value="Genomic_DNA"/>
</dbReference>
<comment type="subcellular location">
    <subcellularLocation>
        <location evidence="1">Cell inner membrane</location>
    </subcellularLocation>
</comment>
<evidence type="ECO:0000256" key="1">
    <source>
        <dbReference type="ARBA" id="ARBA00004533"/>
    </source>
</evidence>
<dbReference type="AlphaFoldDB" id="A0A7W9WM22"/>
<feature type="region of interest" description="Disordered" evidence="7">
    <location>
        <begin position="1"/>
        <end position="33"/>
    </location>
</feature>
<evidence type="ECO:0000256" key="4">
    <source>
        <dbReference type="ARBA" id="ARBA00022692"/>
    </source>
</evidence>
<name>A0A7W9WM22_CASDE</name>
<evidence type="ECO:0000256" key="3">
    <source>
        <dbReference type="ARBA" id="ARBA00022519"/>
    </source>
</evidence>
<dbReference type="PANTHER" id="PTHR30462:SF0">
    <property type="entry name" value="INTERMEMBRANE TRANSPORT PROTEIN YEBT"/>
    <property type="match status" value="1"/>
</dbReference>
<evidence type="ECO:0000313" key="11">
    <source>
        <dbReference type="Proteomes" id="UP000541136"/>
    </source>
</evidence>
<feature type="compositionally biased region" description="Basic and acidic residues" evidence="7">
    <location>
        <begin position="1"/>
        <end position="15"/>
    </location>
</feature>
<keyword evidence="2" id="KW-1003">Cell membrane</keyword>
<proteinExistence type="predicted"/>
<feature type="domain" description="Mce/MlaD" evidence="9">
    <location>
        <begin position="190"/>
        <end position="250"/>
    </location>
</feature>
<evidence type="ECO:0000313" key="10">
    <source>
        <dbReference type="EMBL" id="MBB6082326.1"/>
    </source>
</evidence>
<evidence type="ECO:0000259" key="9">
    <source>
        <dbReference type="Pfam" id="PF02470"/>
    </source>
</evidence>
<dbReference type="RefSeq" id="WP_151024559.1">
    <property type="nucleotide sequence ID" value="NZ_JACHIB010000002.1"/>
</dbReference>
<protein>
    <submittedName>
        <fullName evidence="10">Paraquat-inducible protein B</fullName>
    </submittedName>
</protein>
<evidence type="ECO:0000256" key="7">
    <source>
        <dbReference type="SAM" id="MobiDB-lite"/>
    </source>
</evidence>
<comment type="caution">
    <text evidence="10">The sequence shown here is derived from an EMBL/GenBank/DDBJ whole genome shotgun (WGS) entry which is preliminary data.</text>
</comment>
<feature type="domain" description="Mce/MlaD" evidence="9">
    <location>
        <begin position="71"/>
        <end position="162"/>
    </location>
</feature>
<organism evidence="10 11">
    <name type="scientific">Castellaniella defragrans</name>
    <name type="common">Alcaligenes defragrans</name>
    <dbReference type="NCBI Taxonomy" id="75697"/>
    <lineage>
        <taxon>Bacteria</taxon>
        <taxon>Pseudomonadati</taxon>
        <taxon>Pseudomonadota</taxon>
        <taxon>Betaproteobacteria</taxon>
        <taxon>Burkholderiales</taxon>
        <taxon>Alcaligenaceae</taxon>
        <taxon>Castellaniella</taxon>
    </lineage>
</organism>
<keyword evidence="4 8" id="KW-0812">Transmembrane</keyword>
<dbReference type="InterPro" id="IPR051800">
    <property type="entry name" value="PqiA-PqiB_transport"/>
</dbReference>
<evidence type="ECO:0000256" key="8">
    <source>
        <dbReference type="SAM" id="Phobius"/>
    </source>
</evidence>